<reference evidence="2" key="1">
    <citation type="submission" date="2021-01" db="EMBL/GenBank/DDBJ databases">
        <title>Adiantum capillus-veneris genome.</title>
        <authorList>
            <person name="Fang Y."/>
            <person name="Liao Q."/>
        </authorList>
    </citation>
    <scope>NUCLEOTIDE SEQUENCE</scope>
    <source>
        <strain evidence="2">H3</strain>
        <tissue evidence="2">Leaf</tissue>
    </source>
</reference>
<dbReference type="OrthoDB" id="1993223at2759"/>
<comment type="caution">
    <text evidence="2">The sequence shown here is derived from an EMBL/GenBank/DDBJ whole genome shotgun (WGS) entry which is preliminary data.</text>
</comment>
<evidence type="ECO:0000313" key="2">
    <source>
        <dbReference type="EMBL" id="KAI5065504.1"/>
    </source>
</evidence>
<gene>
    <name evidence="2" type="ORF">GOP47_0020199</name>
</gene>
<name>A0A9D4UDW3_ADICA</name>
<dbReference type="Pfam" id="PF22936">
    <property type="entry name" value="Pol_BBD"/>
    <property type="match status" value="1"/>
</dbReference>
<protein>
    <recommendedName>
        <fullName evidence="1">Retrovirus-related Pol polyprotein from transposon TNT 1-94-like beta-barrel domain-containing protein</fullName>
    </recommendedName>
</protein>
<feature type="domain" description="Retrovirus-related Pol polyprotein from transposon TNT 1-94-like beta-barrel" evidence="1">
    <location>
        <begin position="92"/>
        <end position="170"/>
    </location>
</feature>
<evidence type="ECO:0000313" key="3">
    <source>
        <dbReference type="Proteomes" id="UP000886520"/>
    </source>
</evidence>
<accession>A0A9D4UDW3</accession>
<feature type="non-terminal residue" evidence="2">
    <location>
        <position position="180"/>
    </location>
</feature>
<dbReference type="InterPro" id="IPR054722">
    <property type="entry name" value="PolX-like_BBD"/>
</dbReference>
<sequence>MAVDMCDSERRRSRSYRYVRYWHCGHTRHIRHHCFKRMRHQRRCMRDADTALTHVREAFTVTVYASDGDVTLASSVPLTDMSMDSTLSLQRLLDSDVAFHVTPHHDWFSTFSSGSFGCVHLADGSAFDIEGAEDVCLSIPSGALYTLQHVRYVPQLRQSLILVKQLTGIGCQTLLREESF</sequence>
<dbReference type="Proteomes" id="UP000886520">
    <property type="component" value="Chromosome 19"/>
</dbReference>
<evidence type="ECO:0000259" key="1">
    <source>
        <dbReference type="Pfam" id="PF22936"/>
    </source>
</evidence>
<proteinExistence type="predicted"/>
<keyword evidence="3" id="KW-1185">Reference proteome</keyword>
<organism evidence="2 3">
    <name type="scientific">Adiantum capillus-veneris</name>
    <name type="common">Maidenhair fern</name>
    <dbReference type="NCBI Taxonomy" id="13818"/>
    <lineage>
        <taxon>Eukaryota</taxon>
        <taxon>Viridiplantae</taxon>
        <taxon>Streptophyta</taxon>
        <taxon>Embryophyta</taxon>
        <taxon>Tracheophyta</taxon>
        <taxon>Polypodiopsida</taxon>
        <taxon>Polypodiidae</taxon>
        <taxon>Polypodiales</taxon>
        <taxon>Pteridineae</taxon>
        <taxon>Pteridaceae</taxon>
        <taxon>Vittarioideae</taxon>
        <taxon>Adiantum</taxon>
    </lineage>
</organism>
<dbReference type="AlphaFoldDB" id="A0A9D4UDW3"/>
<dbReference type="EMBL" id="JABFUD020000019">
    <property type="protein sequence ID" value="KAI5065504.1"/>
    <property type="molecule type" value="Genomic_DNA"/>
</dbReference>